<dbReference type="AlphaFoldDB" id="A0A9D1WF19"/>
<gene>
    <name evidence="1" type="ORF">H9850_10360</name>
</gene>
<comment type="caution">
    <text evidence="1">The sequence shown here is derived from an EMBL/GenBank/DDBJ whole genome shotgun (WGS) entry which is preliminary data.</text>
</comment>
<evidence type="ECO:0000313" key="2">
    <source>
        <dbReference type="Proteomes" id="UP000886829"/>
    </source>
</evidence>
<evidence type="ECO:0000313" key="1">
    <source>
        <dbReference type="EMBL" id="HIX57855.1"/>
    </source>
</evidence>
<dbReference type="EMBL" id="DXEV01000206">
    <property type="protein sequence ID" value="HIX57855.1"/>
    <property type="molecule type" value="Genomic_DNA"/>
</dbReference>
<proteinExistence type="predicted"/>
<reference evidence="1" key="2">
    <citation type="submission" date="2021-04" db="EMBL/GenBank/DDBJ databases">
        <authorList>
            <person name="Gilroy R."/>
        </authorList>
    </citation>
    <scope>NUCLEOTIDE SEQUENCE</scope>
    <source>
        <strain evidence="1">USASDec5-558</strain>
    </source>
</reference>
<reference evidence="1" key="1">
    <citation type="journal article" date="2021" name="PeerJ">
        <title>Extensive microbial diversity within the chicken gut microbiome revealed by metagenomics and culture.</title>
        <authorList>
            <person name="Gilroy R."/>
            <person name="Ravi A."/>
            <person name="Getino M."/>
            <person name="Pursley I."/>
            <person name="Horton D.L."/>
            <person name="Alikhan N.F."/>
            <person name="Baker D."/>
            <person name="Gharbi K."/>
            <person name="Hall N."/>
            <person name="Watson M."/>
            <person name="Adriaenssens E.M."/>
            <person name="Foster-Nyarko E."/>
            <person name="Jarju S."/>
            <person name="Secka A."/>
            <person name="Antonio M."/>
            <person name="Oren A."/>
            <person name="Chaudhuri R.R."/>
            <person name="La Ragione R."/>
            <person name="Hildebrand F."/>
            <person name="Pallen M.J."/>
        </authorList>
    </citation>
    <scope>NUCLEOTIDE SEQUENCE</scope>
    <source>
        <strain evidence="1">USASDec5-558</strain>
    </source>
</reference>
<organism evidence="1 2">
    <name type="scientific">Candidatus Anaerobiospirillum pullistercoris</name>
    <dbReference type="NCBI Taxonomy" id="2838452"/>
    <lineage>
        <taxon>Bacteria</taxon>
        <taxon>Pseudomonadati</taxon>
        <taxon>Pseudomonadota</taxon>
        <taxon>Gammaproteobacteria</taxon>
        <taxon>Aeromonadales</taxon>
        <taxon>Succinivibrionaceae</taxon>
        <taxon>Anaerobiospirillum</taxon>
    </lineage>
</organism>
<protein>
    <submittedName>
        <fullName evidence="1">Uncharacterized protein</fullName>
    </submittedName>
</protein>
<dbReference type="Proteomes" id="UP000886829">
    <property type="component" value="Unassembled WGS sequence"/>
</dbReference>
<dbReference type="PROSITE" id="PS51257">
    <property type="entry name" value="PROKAR_LIPOPROTEIN"/>
    <property type="match status" value="1"/>
</dbReference>
<name>A0A9D1WF19_9GAMM</name>
<sequence length="302" mass="34300">MAQHRSKEWSALASLPSKWVVVVAFISALGLSACELNSSLEATWPPMQMVPAAQTEQAAQAAQEVSSQDAEKEQKLVMQYNAAVHDALTVEDDELFPVVSLKQGEPFVTYDQQGRVLLLTVHHVPEVFVAGQQDELKMATWTFTDKEFAAWLSYILATNQEPADWTVRVNQLLGMPHARHSTHVSALWVWPQDIKRPAYTTDIFTTKMSASFQDPYANHDPDYQTWFNGNIISSYFSGYDYPWTRLGYTYDWGSPSTEYGLSEFLVRVGAPFEVAYTMPIMDFVEHMKQQVKQEEQEAPEDQ</sequence>
<accession>A0A9D1WF19</accession>